<dbReference type="Pfam" id="PF13561">
    <property type="entry name" value="adh_short_C2"/>
    <property type="match status" value="1"/>
</dbReference>
<dbReference type="CDD" id="cd05233">
    <property type="entry name" value="SDR_c"/>
    <property type="match status" value="1"/>
</dbReference>
<dbReference type="PANTHER" id="PTHR43639">
    <property type="entry name" value="OXIDOREDUCTASE, SHORT-CHAIN DEHYDROGENASE/REDUCTASE FAMILY (AFU_ORTHOLOGUE AFUA_5G02870)"/>
    <property type="match status" value="1"/>
</dbReference>
<dbReference type="Gene3D" id="3.40.50.720">
    <property type="entry name" value="NAD(P)-binding Rossmann-like Domain"/>
    <property type="match status" value="1"/>
</dbReference>
<proteinExistence type="inferred from homology"/>
<organism evidence="4 5">
    <name type="scientific">Sinomonas atrocyanea</name>
    <dbReference type="NCBI Taxonomy" id="37927"/>
    <lineage>
        <taxon>Bacteria</taxon>
        <taxon>Bacillati</taxon>
        <taxon>Actinomycetota</taxon>
        <taxon>Actinomycetes</taxon>
        <taxon>Micrococcales</taxon>
        <taxon>Micrococcaceae</taxon>
        <taxon>Sinomonas</taxon>
    </lineage>
</organism>
<dbReference type="PRINTS" id="PR00081">
    <property type="entry name" value="GDHRDH"/>
</dbReference>
<evidence type="ECO:0000313" key="5">
    <source>
        <dbReference type="Proteomes" id="UP000070134"/>
    </source>
</evidence>
<dbReference type="EMBL" id="CP014518">
    <property type="protein sequence ID" value="AMM32888.1"/>
    <property type="molecule type" value="Genomic_DNA"/>
</dbReference>
<gene>
    <name evidence="4" type="ORF">SA2016_2219</name>
</gene>
<name>A0A127A0B8_9MICC</name>
<dbReference type="InterPro" id="IPR036291">
    <property type="entry name" value="NAD(P)-bd_dom_sf"/>
</dbReference>
<keyword evidence="5" id="KW-1185">Reference proteome</keyword>
<dbReference type="PRINTS" id="PR00080">
    <property type="entry name" value="SDRFAMILY"/>
</dbReference>
<dbReference type="InterPro" id="IPR002347">
    <property type="entry name" value="SDR_fam"/>
</dbReference>
<comment type="similarity">
    <text evidence="1">Belongs to the short-chain dehydrogenases/reductases (SDR) family.</text>
</comment>
<dbReference type="FunFam" id="3.40.50.720:FF:000084">
    <property type="entry name" value="Short-chain dehydrogenase reductase"/>
    <property type="match status" value="1"/>
</dbReference>
<dbReference type="GO" id="GO:0016491">
    <property type="term" value="F:oxidoreductase activity"/>
    <property type="evidence" value="ECO:0007669"/>
    <property type="project" value="UniProtKB-KW"/>
</dbReference>
<reference evidence="4 5" key="1">
    <citation type="submission" date="2016-02" db="EMBL/GenBank/DDBJ databases">
        <title>Complete genome of Sinomonas atrocyanea KCTC 3377.</title>
        <authorList>
            <person name="Kim K.M."/>
        </authorList>
    </citation>
    <scope>NUCLEOTIDE SEQUENCE [LARGE SCALE GENOMIC DNA]</scope>
    <source>
        <strain evidence="4 5">KCTC 3377</strain>
    </source>
</reference>
<dbReference type="RefSeq" id="WP_066498015.1">
    <property type="nucleotide sequence ID" value="NZ_BJMO01000035.1"/>
</dbReference>
<dbReference type="PANTHER" id="PTHR43639:SF1">
    <property type="entry name" value="SHORT-CHAIN DEHYDROGENASE_REDUCTASE FAMILY PROTEIN"/>
    <property type="match status" value="1"/>
</dbReference>
<dbReference type="SUPFAM" id="SSF51735">
    <property type="entry name" value="NAD(P)-binding Rossmann-fold domains"/>
    <property type="match status" value="1"/>
</dbReference>
<sequence length="263" mass="26986">MSRHVLITGAGSGIGRQTALAFAQQGAMLSLVDLRTDAAESVASEAEALGADSVHVHAADLRDMEAPATIVRGVWGAAPVDVLVNAAGVYPATPYLDLDASTWDAVQNLNVRAPLLSTVALAQLASATGRRAVVVNISSGAALRARPGAAPYATSKAALEMATRASALELGSLGIRVNAVAPGFVTVNSKANPVTEEYAAAVSPNPLGRRGRPEDVANAVLWLCSDAAEWITGEILRVDGGASTGAMNLPLHWEPATKKEAHA</sequence>
<evidence type="ECO:0000256" key="1">
    <source>
        <dbReference type="ARBA" id="ARBA00006484"/>
    </source>
</evidence>
<dbReference type="PATRIC" id="fig|37927.3.peg.2280"/>
<evidence type="ECO:0000259" key="3">
    <source>
        <dbReference type="SMART" id="SM00822"/>
    </source>
</evidence>
<dbReference type="SMART" id="SM00822">
    <property type="entry name" value="PKS_KR"/>
    <property type="match status" value="1"/>
</dbReference>
<accession>A0A127A0B8</accession>
<dbReference type="OrthoDB" id="517007at2"/>
<dbReference type="InterPro" id="IPR057326">
    <property type="entry name" value="KR_dom"/>
</dbReference>
<evidence type="ECO:0000256" key="2">
    <source>
        <dbReference type="ARBA" id="ARBA00023002"/>
    </source>
</evidence>
<keyword evidence="2" id="KW-0560">Oxidoreductase</keyword>
<dbReference type="KEGG" id="satk:SA2016_2219"/>
<dbReference type="STRING" id="37927.SA2016_2219"/>
<dbReference type="Proteomes" id="UP000070134">
    <property type="component" value="Chromosome"/>
</dbReference>
<protein>
    <submittedName>
        <fullName evidence="4">Short-chain dehydrogenase</fullName>
    </submittedName>
</protein>
<dbReference type="AlphaFoldDB" id="A0A127A0B8"/>
<evidence type="ECO:0000313" key="4">
    <source>
        <dbReference type="EMBL" id="AMM32888.1"/>
    </source>
</evidence>
<feature type="domain" description="Ketoreductase" evidence="3">
    <location>
        <begin position="3"/>
        <end position="185"/>
    </location>
</feature>